<name>A0A8K0EE87_BRALA</name>
<dbReference type="AlphaFoldDB" id="A0A8K0EE87"/>
<organism evidence="4 5">
    <name type="scientific">Branchiostoma lanceolatum</name>
    <name type="common">Common lancelet</name>
    <name type="synonym">Amphioxus lanceolatum</name>
    <dbReference type="NCBI Taxonomy" id="7740"/>
    <lineage>
        <taxon>Eukaryota</taxon>
        <taxon>Metazoa</taxon>
        <taxon>Chordata</taxon>
        <taxon>Cephalochordata</taxon>
        <taxon>Leptocardii</taxon>
        <taxon>Amphioxiformes</taxon>
        <taxon>Branchiostomatidae</taxon>
        <taxon>Branchiostoma</taxon>
    </lineage>
</organism>
<dbReference type="GO" id="GO:0000052">
    <property type="term" value="P:citrulline metabolic process"/>
    <property type="evidence" value="ECO:0007669"/>
    <property type="project" value="TreeGrafter"/>
</dbReference>
<reference evidence="4" key="1">
    <citation type="submission" date="2022-01" db="EMBL/GenBank/DDBJ databases">
        <authorList>
            <person name="Braso-Vives M."/>
        </authorList>
    </citation>
    <scope>NUCLEOTIDE SEQUENCE</scope>
</reference>
<dbReference type="FunFam" id="3.75.10.10:FF:000004">
    <property type="entry name" value="N(G),N(G)-dimethylarginine dimethylaminohydrolase 1"/>
    <property type="match status" value="1"/>
</dbReference>
<dbReference type="PANTHER" id="PTHR12737:SF9">
    <property type="entry name" value="DIMETHYLARGININASE"/>
    <property type="match status" value="1"/>
</dbReference>
<dbReference type="EMBL" id="OV696702">
    <property type="protein sequence ID" value="CAH1249714.1"/>
    <property type="molecule type" value="Genomic_DNA"/>
</dbReference>
<dbReference type="OrthoDB" id="10016839at2759"/>
<evidence type="ECO:0000256" key="3">
    <source>
        <dbReference type="PIRSR" id="PIRSR633199-1"/>
    </source>
</evidence>
<accession>A0A8K0EE87</accession>
<dbReference type="Pfam" id="PF19420">
    <property type="entry name" value="DDAH_eukar"/>
    <property type="match status" value="1"/>
</dbReference>
<evidence type="ECO:0000313" key="5">
    <source>
        <dbReference type="Proteomes" id="UP000838412"/>
    </source>
</evidence>
<dbReference type="GO" id="GO:0006525">
    <property type="term" value="P:arginine metabolic process"/>
    <property type="evidence" value="ECO:0007669"/>
    <property type="project" value="TreeGrafter"/>
</dbReference>
<gene>
    <name evidence="4" type="primary">DDAH1</name>
    <name evidence="4" type="ORF">BLAG_LOCUS10723</name>
</gene>
<keyword evidence="5" id="KW-1185">Reference proteome</keyword>
<evidence type="ECO:0000256" key="1">
    <source>
        <dbReference type="ARBA" id="ARBA00008532"/>
    </source>
</evidence>
<proteinExistence type="inferred from homology"/>
<keyword evidence="2" id="KW-0378">Hydrolase</keyword>
<dbReference type="GO" id="GO:0016403">
    <property type="term" value="F:dimethylargininase activity"/>
    <property type="evidence" value="ECO:0007669"/>
    <property type="project" value="TreeGrafter"/>
</dbReference>
<protein>
    <submittedName>
        <fullName evidence="4">DDAH1 protein</fullName>
    </submittedName>
</protein>
<sequence length="272" mass="30721">MDNIFDYPEFKRAVVREIPNTINNGLRDESSKQKINVEKCRKEWENYVQVLKDLGLEVTVIPADDSCPDCPFVEDCCVVIGDTALITRPAYESRRKERPAIEETMRNLGLKVRVVESETATLEGGDVMFTGKEIFCGDSVRSNTEGFQVLQETFPDFPCHQIRITPPEPHLLGTCGYAAPGVIAVFDGDDGMFTWDYISEVAHQKYKPLWLPDHFANNCMYVNGTILHCTKQTKPESYEVFHEEMSNYDLIAVSTKEVGKADAALTCQSLLF</sequence>
<dbReference type="PANTHER" id="PTHR12737">
    <property type="entry name" value="DIMETHYLARGININE DIMETHYLAMINOHYDROLASE"/>
    <property type="match status" value="1"/>
</dbReference>
<dbReference type="Gene3D" id="3.75.10.10">
    <property type="entry name" value="L-arginine/glycine Amidinotransferase, Chain A"/>
    <property type="match status" value="1"/>
</dbReference>
<dbReference type="SUPFAM" id="SSF55909">
    <property type="entry name" value="Pentein"/>
    <property type="match status" value="1"/>
</dbReference>
<feature type="active site" description="Nucleophile" evidence="3">
    <location>
        <position position="267"/>
    </location>
</feature>
<dbReference type="Proteomes" id="UP000838412">
    <property type="component" value="Chromosome 17"/>
</dbReference>
<dbReference type="InterPro" id="IPR033199">
    <property type="entry name" value="DDAH-like"/>
</dbReference>
<feature type="active site" description="Proton donor" evidence="3">
    <location>
        <position position="170"/>
    </location>
</feature>
<evidence type="ECO:0000313" key="4">
    <source>
        <dbReference type="EMBL" id="CAH1249714.1"/>
    </source>
</evidence>
<evidence type="ECO:0000256" key="2">
    <source>
        <dbReference type="ARBA" id="ARBA00022801"/>
    </source>
</evidence>
<dbReference type="GO" id="GO:0016597">
    <property type="term" value="F:amino acid binding"/>
    <property type="evidence" value="ECO:0007669"/>
    <property type="project" value="TreeGrafter"/>
</dbReference>
<dbReference type="GO" id="GO:0045429">
    <property type="term" value="P:positive regulation of nitric oxide biosynthetic process"/>
    <property type="evidence" value="ECO:0007669"/>
    <property type="project" value="TreeGrafter"/>
</dbReference>
<comment type="similarity">
    <text evidence="1">Belongs to the DDAH family.</text>
</comment>